<name>A0AC61RDU7_9BACT</name>
<proteinExistence type="predicted"/>
<comment type="caution">
    <text evidence="1">The sequence shown here is derived from an EMBL/GenBank/DDBJ whole genome shotgun (WGS) entry which is preliminary data.</text>
</comment>
<keyword evidence="2" id="KW-1185">Reference proteome</keyword>
<dbReference type="EMBL" id="SRYB01000017">
    <property type="protein sequence ID" value="TGY78093.1"/>
    <property type="molecule type" value="Genomic_DNA"/>
</dbReference>
<sequence>MEEVADDATGKTETEAVPQIVEIEKDGKTYRFVLAHVSSHANKLVEIFPADTESDKTRLAAAQSDSTLSGEYGVDRVVDGYVLFDGKYYREYRPLDISITKNVLALFITVIIVTAMVMSVVRWYARKGLKAPRKGMGFMEMLIDFIYTGVIKSTLKDKSKKFAPFLLTCFFFILVMNLVGLIVIFPGGANLTGNISITLVLAVLVFIVTNVTSTKHYWKEIFWPDVPLFLKFPLPIMQFIEIFGIFTKPAALCVRLFANMMGGHMIVITLTLLIFIFAAFGDMAAKGSVVVSLLFSIFMLALDVLVSFIQAYVFTLLATLFISMSQEDGHHESKHEEVKHEQLPSEDTEVSIPATK</sequence>
<gene>
    <name evidence="1" type="ORF">E5331_11860</name>
</gene>
<organism evidence="1 2">
    <name type="scientific">Lepagella muris</name>
    <dbReference type="NCBI Taxonomy" id="3032870"/>
    <lineage>
        <taxon>Bacteria</taxon>
        <taxon>Pseudomonadati</taxon>
        <taxon>Bacteroidota</taxon>
        <taxon>Bacteroidia</taxon>
        <taxon>Bacteroidales</taxon>
        <taxon>Muribaculaceae</taxon>
        <taxon>Lepagella</taxon>
    </lineage>
</organism>
<evidence type="ECO:0000313" key="2">
    <source>
        <dbReference type="Proteomes" id="UP000306319"/>
    </source>
</evidence>
<accession>A0AC61RDU7</accession>
<evidence type="ECO:0000313" key="1">
    <source>
        <dbReference type="EMBL" id="TGY78093.1"/>
    </source>
</evidence>
<dbReference type="Proteomes" id="UP000306319">
    <property type="component" value="Unassembled WGS sequence"/>
</dbReference>
<reference evidence="1" key="1">
    <citation type="submission" date="2019-04" db="EMBL/GenBank/DDBJ databases">
        <title>Microbes associate with the intestines of laboratory mice.</title>
        <authorList>
            <person name="Navarre W."/>
            <person name="Wong E."/>
            <person name="Huang K."/>
            <person name="Tropini C."/>
            <person name="Ng K."/>
            <person name="Yu B."/>
        </authorList>
    </citation>
    <scope>NUCLEOTIDE SEQUENCE</scope>
    <source>
        <strain evidence="1">NM04_E33</strain>
    </source>
</reference>
<protein>
    <submittedName>
        <fullName evidence="1">ATP synthase F0 subunit A</fullName>
    </submittedName>
</protein>